<dbReference type="FunFam" id="3.80.10.10:FF:000383">
    <property type="entry name" value="Leucine-rich repeat receptor protein kinase EMS1"/>
    <property type="match status" value="1"/>
</dbReference>
<dbReference type="Gene3D" id="3.80.10.10">
    <property type="entry name" value="Ribonuclease Inhibitor"/>
    <property type="match status" value="3"/>
</dbReference>
<dbReference type="InterPro" id="IPR052592">
    <property type="entry name" value="LRR-RLK"/>
</dbReference>
<reference evidence="7 8" key="1">
    <citation type="journal article" date="2015" name="Plant Cell">
        <title>Oil accumulation by the oleaginous diatom Fistulifera solaris as revealed by the genome and transcriptome.</title>
        <authorList>
            <person name="Tanaka T."/>
            <person name="Maeda Y."/>
            <person name="Veluchamy A."/>
            <person name="Tanaka M."/>
            <person name="Abida H."/>
            <person name="Marechal E."/>
            <person name="Bowler C."/>
            <person name="Muto M."/>
            <person name="Sunaga Y."/>
            <person name="Tanaka M."/>
            <person name="Yoshino T."/>
            <person name="Taniguchi T."/>
            <person name="Fukuda Y."/>
            <person name="Nemoto M."/>
            <person name="Matsumoto M."/>
            <person name="Wong P.S."/>
            <person name="Aburatani S."/>
            <person name="Fujibuchi W."/>
        </authorList>
    </citation>
    <scope>NUCLEOTIDE SEQUENCE [LARGE SCALE GENOMIC DNA]</scope>
    <source>
        <strain evidence="7 8">JPCC DA0580</strain>
    </source>
</reference>
<evidence type="ECO:0000313" key="7">
    <source>
        <dbReference type="EMBL" id="GAX27906.1"/>
    </source>
</evidence>
<dbReference type="InterPro" id="IPR032675">
    <property type="entry name" value="LRR_dom_sf"/>
</dbReference>
<comment type="subcellular location">
    <subcellularLocation>
        <location evidence="1">Cell membrane</location>
    </subcellularLocation>
</comment>
<evidence type="ECO:0000256" key="6">
    <source>
        <dbReference type="SAM" id="Phobius"/>
    </source>
</evidence>
<evidence type="ECO:0000256" key="3">
    <source>
        <dbReference type="ARBA" id="ARBA00022614"/>
    </source>
</evidence>
<sequence>MERERGNMAVSTEVENRSQPLVEDQQDTASQPLKANHKQRRWIMALVGVLSLFVLAIAATLPLLGKKEADYSRTKLERLQDLQTILLNVSEPLAFVRLDSPSSQALQYLAYKQDQFNVRTKDRVLQLYALLVVLFTCGGYHDLLDDSTVSECDIGYLTCDEKGTLIALDLSDQKLSGSLPKELGLLTHLTVLDLRNNDLKGALSSDSLGTLTNLEQLFLSSNKFTSSISPAMSALTNLRTLDISSNLLTGSLPSSLAKLSNINEFLVAKNRLEGDIFPIALHWRNMTHLDVEDTDLGGTIPTEIGYLTNLTYFETRFSKVRGSIPTEIAKLTKLRQLLIDGPLFEGTLPDEIGVITDLDSISFSGGNFWGTIPTTIGLLTNLQYVRIGDSQITGTIPTELGNCPKLHKLSFEISQLSGTLPLEFAFLGFLETIFLEFTEITTIPEEVCGTGVEIITDCELRCVCCKSGGRC</sequence>
<evidence type="ECO:0000313" key="8">
    <source>
        <dbReference type="Proteomes" id="UP000198406"/>
    </source>
</evidence>
<dbReference type="FunFam" id="3.80.10.10:FF:000041">
    <property type="entry name" value="LRR receptor-like serine/threonine-protein kinase ERECTA"/>
    <property type="match status" value="1"/>
</dbReference>
<dbReference type="AlphaFoldDB" id="A0A1Z5KNP5"/>
<evidence type="ECO:0008006" key="9">
    <source>
        <dbReference type="Google" id="ProtNLM"/>
    </source>
</evidence>
<dbReference type="Proteomes" id="UP000198406">
    <property type="component" value="Unassembled WGS sequence"/>
</dbReference>
<evidence type="ECO:0000256" key="2">
    <source>
        <dbReference type="ARBA" id="ARBA00022475"/>
    </source>
</evidence>
<keyword evidence="8" id="KW-1185">Reference proteome</keyword>
<keyword evidence="6" id="KW-0472">Membrane</keyword>
<dbReference type="Pfam" id="PF13855">
    <property type="entry name" value="LRR_8"/>
    <property type="match status" value="1"/>
</dbReference>
<dbReference type="OrthoDB" id="205182at2759"/>
<feature type="transmembrane region" description="Helical" evidence="6">
    <location>
        <begin position="42"/>
        <end position="64"/>
    </location>
</feature>
<gene>
    <name evidence="7" type="ORF">FisN_21Hh256</name>
</gene>
<dbReference type="PANTHER" id="PTHR48054:SF94">
    <property type="entry name" value="LEUCINE-RICH REPEAT RECEPTOR-LIKE PROTEIN FASCIATED EAR2"/>
    <property type="match status" value="1"/>
</dbReference>
<evidence type="ECO:0000256" key="4">
    <source>
        <dbReference type="ARBA" id="ARBA00022737"/>
    </source>
</evidence>
<keyword evidence="3" id="KW-0433">Leucine-rich repeat</keyword>
<accession>A0A1Z5KNP5</accession>
<dbReference type="GO" id="GO:0005886">
    <property type="term" value="C:plasma membrane"/>
    <property type="evidence" value="ECO:0007669"/>
    <property type="project" value="UniProtKB-SubCell"/>
</dbReference>
<dbReference type="InterPro" id="IPR001611">
    <property type="entry name" value="Leu-rich_rpt"/>
</dbReference>
<proteinExistence type="predicted"/>
<dbReference type="SMART" id="SM00369">
    <property type="entry name" value="LRR_TYP"/>
    <property type="match status" value="4"/>
</dbReference>
<keyword evidence="4" id="KW-0677">Repeat</keyword>
<evidence type="ECO:0000256" key="5">
    <source>
        <dbReference type="SAM" id="MobiDB-lite"/>
    </source>
</evidence>
<evidence type="ECO:0000256" key="1">
    <source>
        <dbReference type="ARBA" id="ARBA00004236"/>
    </source>
</evidence>
<dbReference type="InParanoid" id="A0A1Z5KNP5"/>
<keyword evidence="6" id="KW-0812">Transmembrane</keyword>
<keyword evidence="6" id="KW-1133">Transmembrane helix</keyword>
<dbReference type="EMBL" id="BDSP01000260">
    <property type="protein sequence ID" value="GAX27906.1"/>
    <property type="molecule type" value="Genomic_DNA"/>
</dbReference>
<feature type="region of interest" description="Disordered" evidence="5">
    <location>
        <begin position="1"/>
        <end position="33"/>
    </location>
</feature>
<keyword evidence="2" id="KW-1003">Cell membrane</keyword>
<dbReference type="InterPro" id="IPR003591">
    <property type="entry name" value="Leu-rich_rpt_typical-subtyp"/>
</dbReference>
<organism evidence="7 8">
    <name type="scientific">Fistulifera solaris</name>
    <name type="common">Oleaginous diatom</name>
    <dbReference type="NCBI Taxonomy" id="1519565"/>
    <lineage>
        <taxon>Eukaryota</taxon>
        <taxon>Sar</taxon>
        <taxon>Stramenopiles</taxon>
        <taxon>Ochrophyta</taxon>
        <taxon>Bacillariophyta</taxon>
        <taxon>Bacillariophyceae</taxon>
        <taxon>Bacillariophycidae</taxon>
        <taxon>Naviculales</taxon>
        <taxon>Naviculaceae</taxon>
        <taxon>Fistulifera</taxon>
    </lineage>
</organism>
<name>A0A1Z5KNP5_FISSO</name>
<comment type="caution">
    <text evidence="7">The sequence shown here is derived from an EMBL/GenBank/DDBJ whole genome shotgun (WGS) entry which is preliminary data.</text>
</comment>
<protein>
    <recommendedName>
        <fullName evidence="9">L domain-like protein</fullName>
    </recommendedName>
</protein>
<dbReference type="SUPFAM" id="SSF52058">
    <property type="entry name" value="L domain-like"/>
    <property type="match status" value="1"/>
</dbReference>
<dbReference type="PANTHER" id="PTHR48054">
    <property type="entry name" value="RECEPTOR KINASE-LIKE PROTEIN XA21"/>
    <property type="match status" value="1"/>
</dbReference>